<dbReference type="GO" id="GO:0046952">
    <property type="term" value="P:ketone body catabolic process"/>
    <property type="evidence" value="ECO:0007669"/>
    <property type="project" value="InterPro"/>
</dbReference>
<comment type="similarity">
    <text evidence="1 3">Belongs to the 3-oxoacid CoA-transferase family.</text>
</comment>
<feature type="active site" description="5-glutamyl coenzyme A thioester intermediate" evidence="4">
    <location>
        <position position="353"/>
    </location>
</feature>
<dbReference type="InterPro" id="IPR012792">
    <property type="entry name" value="3-oxoacid_CoA-transf_A"/>
</dbReference>
<keyword evidence="3" id="KW-0496">Mitochondrion</keyword>
<comment type="pathway">
    <text evidence="3">Ketone metabolism; succinyl-CoA degradation; acetoacetyl-CoA from succinyl-CoA: step 1/1.</text>
</comment>
<evidence type="ECO:0000313" key="5">
    <source>
        <dbReference type="EMBL" id="KIK63571.1"/>
    </source>
</evidence>
<accession>A0A0D0C646</accession>
<protein>
    <recommendedName>
        <fullName evidence="3">Succinyl-CoA:3-ketoacid-coenzyme A transferase</fullName>
        <ecNumber evidence="3">2.8.3.5</ecNumber>
    </recommendedName>
</protein>
<evidence type="ECO:0000256" key="4">
    <source>
        <dbReference type="PIRSR" id="PIRSR000858-1"/>
    </source>
</evidence>
<dbReference type="SUPFAM" id="SSF100950">
    <property type="entry name" value="NagB/RpiA/CoA transferase-like"/>
    <property type="match status" value="2"/>
</dbReference>
<dbReference type="HOGENOM" id="CLU_019942_1_1_1"/>
<dbReference type="OrthoDB" id="1933379at2759"/>
<dbReference type="NCBIfam" id="TIGR02428">
    <property type="entry name" value="pcaJ_scoB_fam"/>
    <property type="match status" value="1"/>
</dbReference>
<dbReference type="InterPro" id="IPR012791">
    <property type="entry name" value="3-oxoacid_CoA-transf_B"/>
</dbReference>
<dbReference type="UniPathway" id="UPA00929">
    <property type="reaction ID" value="UER00894"/>
</dbReference>
<dbReference type="EC" id="2.8.3.5" evidence="3"/>
<dbReference type="PROSITE" id="PS01274">
    <property type="entry name" value="COA_TRANSF_2"/>
    <property type="match status" value="1"/>
</dbReference>
<dbReference type="NCBIfam" id="TIGR02429">
    <property type="entry name" value="pcaI_scoA_fam"/>
    <property type="match status" value="1"/>
</dbReference>
<comment type="function">
    <text evidence="3">Key enzyme for ketone body catabolism. Transfers the CoA moiety from succinate to acetoacetate. Formation of the enzyme-CoA intermediate proceeds via an unstable anhydride species formed between the carboxylate groups of the enzyme and substrate.</text>
</comment>
<dbReference type="FunFam" id="3.40.1080.10:FF:000001">
    <property type="entry name" value="Succinyl-coa:3-ketoacid-coenzyme a transferase subunit b"/>
    <property type="match status" value="1"/>
</dbReference>
<dbReference type="Pfam" id="PF01144">
    <property type="entry name" value="CoA_trans"/>
    <property type="match status" value="2"/>
</dbReference>
<dbReference type="InterPro" id="IPR014388">
    <property type="entry name" value="3-oxoacid_CoA-transferase"/>
</dbReference>
<reference evidence="5 6" key="1">
    <citation type="submission" date="2014-04" db="EMBL/GenBank/DDBJ databases">
        <title>Evolutionary Origins and Diversification of the Mycorrhizal Mutualists.</title>
        <authorList>
            <consortium name="DOE Joint Genome Institute"/>
            <consortium name="Mycorrhizal Genomics Consortium"/>
            <person name="Kohler A."/>
            <person name="Kuo A."/>
            <person name="Nagy L.G."/>
            <person name="Floudas D."/>
            <person name="Copeland A."/>
            <person name="Barry K.W."/>
            <person name="Cichocki N."/>
            <person name="Veneault-Fourrey C."/>
            <person name="LaButti K."/>
            <person name="Lindquist E.A."/>
            <person name="Lipzen A."/>
            <person name="Lundell T."/>
            <person name="Morin E."/>
            <person name="Murat C."/>
            <person name="Riley R."/>
            <person name="Ohm R."/>
            <person name="Sun H."/>
            <person name="Tunlid A."/>
            <person name="Henrissat B."/>
            <person name="Grigoriev I.V."/>
            <person name="Hibbett D.S."/>
            <person name="Martin F."/>
        </authorList>
    </citation>
    <scope>NUCLEOTIDE SEQUENCE [LARGE SCALE GENOMIC DNA]</scope>
    <source>
        <strain evidence="5 6">FD-317 M1</strain>
    </source>
</reference>
<dbReference type="InterPro" id="IPR037171">
    <property type="entry name" value="NagB/RpiA_transferase-like"/>
</dbReference>
<sequence length="526" mass="55454">MFLPRASASARLINVNVALRISSVSRVRFNHTAGTPPQASKVWASADEAVKDIKSGDILLCGGFGLAGIPDTLLGALAKRKNEVTKLVGVSNNAGAGDHGLGKLLNTEQLEKVIASYPGGNKKFEASYLEGKISLELVPQGTLAERIRAHAAGIPAFFTPTGANTAVEEGSIPVRYNPGGASAGVAISGIKKETKEINGKKYVLEPAIAGDVAFVHAWKADEIGNCVFRYGSQNFSTPMAKNAKLTIIEAEEIVPVGSISPNAIHLPSVYVDRIVKATIPKEIEIITLSKAGQETSASDLSPEKAAAQTLRNRIAKRAAKELKNGFYVNLGIGMPTLVPEHLPKDVKVWLQSENGILGMGPYPTKEQLDADLINAGKETITLLPGASIFDSSESFAMIRGGHIDVAILGAMEVSAAGDIANFMIPGKMVKGIGGAMDLVSNPDKTKVIVVMEHCAKNGTPKILEKCALPLTGARTVSTIITELAVFEVDRKNGGLTLIDLAEGTSIDELKAKTGCDFKVPENVGTF</sequence>
<evidence type="ECO:0000256" key="1">
    <source>
        <dbReference type="ARBA" id="ARBA00007154"/>
    </source>
</evidence>
<dbReference type="AlphaFoldDB" id="A0A0D0C646"/>
<dbReference type="Proteomes" id="UP000053593">
    <property type="component" value="Unassembled WGS sequence"/>
</dbReference>
<dbReference type="InterPro" id="IPR004165">
    <property type="entry name" value="CoA_trans_fam_I"/>
</dbReference>
<dbReference type="GO" id="GO:0008260">
    <property type="term" value="F:succinyl-CoA:3-oxo-acid CoA-transferase activity"/>
    <property type="evidence" value="ECO:0007669"/>
    <property type="project" value="UniProtKB-EC"/>
</dbReference>
<evidence type="ECO:0000313" key="6">
    <source>
        <dbReference type="Proteomes" id="UP000053593"/>
    </source>
</evidence>
<dbReference type="Gene3D" id="3.40.1080.10">
    <property type="entry name" value="Glutaconate Coenzyme A-transferase"/>
    <property type="match status" value="2"/>
</dbReference>
<dbReference type="PIRSF" id="PIRSF000858">
    <property type="entry name" value="SCOT-t"/>
    <property type="match status" value="1"/>
</dbReference>
<organism evidence="5 6">
    <name type="scientific">Collybiopsis luxurians FD-317 M1</name>
    <dbReference type="NCBI Taxonomy" id="944289"/>
    <lineage>
        <taxon>Eukaryota</taxon>
        <taxon>Fungi</taxon>
        <taxon>Dikarya</taxon>
        <taxon>Basidiomycota</taxon>
        <taxon>Agaricomycotina</taxon>
        <taxon>Agaricomycetes</taxon>
        <taxon>Agaricomycetidae</taxon>
        <taxon>Agaricales</taxon>
        <taxon>Marasmiineae</taxon>
        <taxon>Omphalotaceae</taxon>
        <taxon>Collybiopsis</taxon>
        <taxon>Collybiopsis luxurians</taxon>
    </lineage>
</organism>
<keyword evidence="2 3" id="KW-0808">Transferase</keyword>
<dbReference type="PANTHER" id="PTHR13707">
    <property type="entry name" value="KETOACID-COENZYME A TRANSFERASE"/>
    <property type="match status" value="1"/>
</dbReference>
<proteinExistence type="inferred from homology"/>
<evidence type="ECO:0000256" key="2">
    <source>
        <dbReference type="ARBA" id="ARBA00022679"/>
    </source>
</evidence>
<keyword evidence="6" id="KW-1185">Reference proteome</keyword>
<dbReference type="InterPro" id="IPR004164">
    <property type="entry name" value="CoA_transf_AS"/>
</dbReference>
<name>A0A0D0C646_9AGAR</name>
<comment type="catalytic activity">
    <reaction evidence="3">
        <text>a 3-oxo acid + succinyl-CoA = a 3-oxoacyl-CoA + succinate</text>
        <dbReference type="Rhea" id="RHEA:24564"/>
        <dbReference type="ChEBI" id="CHEBI:30031"/>
        <dbReference type="ChEBI" id="CHEBI:35973"/>
        <dbReference type="ChEBI" id="CHEBI:57292"/>
        <dbReference type="ChEBI" id="CHEBI:90726"/>
        <dbReference type="EC" id="2.8.3.5"/>
    </reaction>
</comment>
<evidence type="ECO:0000256" key="3">
    <source>
        <dbReference type="PIRNR" id="PIRNR000858"/>
    </source>
</evidence>
<dbReference type="PANTHER" id="PTHR13707:SF60">
    <property type="entry name" value="ACETATE COA-TRANSFERASE SUBUNIT ALPHA"/>
    <property type="match status" value="1"/>
</dbReference>
<dbReference type="SMART" id="SM00882">
    <property type="entry name" value="CoA_trans"/>
    <property type="match status" value="2"/>
</dbReference>
<dbReference type="EMBL" id="KN834763">
    <property type="protein sequence ID" value="KIK63571.1"/>
    <property type="molecule type" value="Genomic_DNA"/>
</dbReference>
<gene>
    <name evidence="5" type="ORF">GYMLUDRAFT_40620</name>
</gene>